<reference evidence="1 2" key="1">
    <citation type="submission" date="2018-07" db="EMBL/GenBank/DDBJ databases">
        <title>Genome sequence of Rhodococcus rhodnii ATCC 35071 from Rhodnius prolixus.</title>
        <authorList>
            <person name="Patel V."/>
            <person name="Vogel K.J."/>
        </authorList>
    </citation>
    <scope>NUCLEOTIDE SEQUENCE [LARGE SCALE GENOMIC DNA]</scope>
    <source>
        <strain evidence="1 2">ATCC 35071</strain>
    </source>
</reference>
<evidence type="ECO:0000313" key="2">
    <source>
        <dbReference type="Proteomes" id="UP000471120"/>
    </source>
</evidence>
<sequence length="113" mass="11828">MESPLGAIASADIPDTPVELADRARRVVAANAADAADAQQLLAMLGLIDQPETAAAETTTPPARAPLASHCRTCGRYLVPKSQKPLAGEARRGPNGLCEPHYKAEWRAAKATS</sequence>
<gene>
    <name evidence="1" type="ORF">DW322_08685</name>
</gene>
<organism evidence="1 2">
    <name type="scientific">Rhodococcus rhodnii</name>
    <dbReference type="NCBI Taxonomy" id="38312"/>
    <lineage>
        <taxon>Bacteria</taxon>
        <taxon>Bacillati</taxon>
        <taxon>Actinomycetota</taxon>
        <taxon>Actinomycetes</taxon>
        <taxon>Mycobacteriales</taxon>
        <taxon>Nocardiaceae</taxon>
        <taxon>Rhodococcus</taxon>
    </lineage>
</organism>
<dbReference type="EMBL" id="QRCM01000001">
    <property type="protein sequence ID" value="TXG90285.1"/>
    <property type="molecule type" value="Genomic_DNA"/>
</dbReference>
<protein>
    <submittedName>
        <fullName evidence="1">Uncharacterized protein</fullName>
    </submittedName>
</protein>
<evidence type="ECO:0000313" key="1">
    <source>
        <dbReference type="EMBL" id="TXG90285.1"/>
    </source>
</evidence>
<dbReference type="Proteomes" id="UP000471120">
    <property type="component" value="Unassembled WGS sequence"/>
</dbReference>
<dbReference type="AlphaFoldDB" id="A0A6P2CCL3"/>
<name>A0A6P2CCL3_9NOCA</name>
<accession>A0A6P2CCL3</accession>
<proteinExistence type="predicted"/>
<comment type="caution">
    <text evidence="1">The sequence shown here is derived from an EMBL/GenBank/DDBJ whole genome shotgun (WGS) entry which is preliminary data.</text>
</comment>
<dbReference type="RefSeq" id="WP_010837048.1">
    <property type="nucleotide sequence ID" value="NZ_QRCM01000001.1"/>
</dbReference>